<dbReference type="Pfam" id="PF00486">
    <property type="entry name" value="Trans_reg_C"/>
    <property type="match status" value="1"/>
</dbReference>
<dbReference type="Pfam" id="PF13424">
    <property type="entry name" value="TPR_12"/>
    <property type="match status" value="1"/>
</dbReference>
<feature type="DNA-binding region" description="OmpR/PhoB-type" evidence="6">
    <location>
        <begin position="1"/>
        <end position="95"/>
    </location>
</feature>
<evidence type="ECO:0000256" key="1">
    <source>
        <dbReference type="ARBA" id="ARBA00005820"/>
    </source>
</evidence>
<dbReference type="InterPro" id="IPR016032">
    <property type="entry name" value="Sig_transdc_resp-reg_C-effctor"/>
</dbReference>
<dbReference type="PRINTS" id="PR00364">
    <property type="entry name" value="DISEASERSIST"/>
</dbReference>
<dbReference type="InterPro" id="IPR001867">
    <property type="entry name" value="OmpR/PhoB-type_DNA-bd"/>
</dbReference>
<dbReference type="SMART" id="SM01043">
    <property type="entry name" value="BTAD"/>
    <property type="match status" value="1"/>
</dbReference>
<feature type="domain" description="OmpR/PhoB-type" evidence="7">
    <location>
        <begin position="1"/>
        <end position="95"/>
    </location>
</feature>
<dbReference type="Gene3D" id="1.25.40.10">
    <property type="entry name" value="Tetratricopeptide repeat domain"/>
    <property type="match status" value="2"/>
</dbReference>
<keyword evidence="5" id="KW-0804">Transcription</keyword>
<comment type="similarity">
    <text evidence="1">Belongs to the AfsR/DnrI/RedD regulatory family.</text>
</comment>
<dbReference type="Gene3D" id="3.40.50.300">
    <property type="entry name" value="P-loop containing nucleotide triphosphate hydrolases"/>
    <property type="match status" value="1"/>
</dbReference>
<dbReference type="SUPFAM" id="SSF48452">
    <property type="entry name" value="TPR-like"/>
    <property type="match status" value="3"/>
</dbReference>
<sequence length="969" mass="105788">MTEGFRFGVLGPVVMWRGTTEVRFGSAKHQRLLAALLLHVNERVERQKIIDTVWEGEPPRSAVNLVQKYVGDLRRAFGATGPQLRSIGTGYRLDLPPHDLDSAVFGGLINQADAGQQAEQRLRDALALWRGPAYDGIDAEPIRTERARLTELRHTAREDLVEAVLDRGDHDTAAAELAMLTSAEPLRERLRELQMLALYRQGRRADALAVFTSIRAQLADELGIDPGPGLRRRYEQILRDDPALEPGNGVKPEPALPVRQLPLDVADFVGRAEPLDEVGRLLTASSGSGPKVVVVVGGPGVGKSSLVLRAAHHVSDAFPDGQLYFDLAATSERSQEPAQLLAEALRALSVIGRAIPDGLPERAALYRSLLADRRMLVVLDDAGHADQIRPLLPAAGGCAVLVTSRARHTHLPGARHIDLDVLGPAEAWELFTGIVGADRVAAEPAEARAILDCCGNLPLAIRIAGAKLAGRPGWSLRVLRERLEDESRRPAELRIGDLGVRASVELSLRLLPAEAVRAFALLGLLGAHTVPGWVLGPLLGRPDADDVLDTLVDASLVRLISTDAIGQPRYRLHDLIRTCAVDVAARIPVAEQREAIGRVLGAWLDLVERASDRLPAGLLRPKPGTAPRWPLPDDVAARLVADAFGWFDAERENLVGAISLAANWQLAETAWELAVGAVTYQDHRCLYQDWQHGHRIALDAVRAAGNFRGEAALLRGLAQLHIYRDEFDEATAALEASDELCERVQDRLGKAQSVSMLGTVNHMLGNYGEAVTYIELALAIASAEEDRHLEAQLCGAMATMRLAQGDLNQAAVWFDTALRRAEALDDPHRLAVMRRRVNRLHDRLGNPRAALKSLRQALDTFEELEDERCAAYTLMEIGRVHAGQHEQQPARTALERAAAVFHRHGDRQDEAQCWQLLGDLDAAVGTSDSARDYLARALRLWRAIGDVQATGRVIVTLRRLTIGVVAQPT</sequence>
<dbReference type="SUPFAM" id="SSF52540">
    <property type="entry name" value="P-loop containing nucleoside triphosphate hydrolases"/>
    <property type="match status" value="1"/>
</dbReference>
<dbReference type="InterPro" id="IPR003593">
    <property type="entry name" value="AAA+_ATPase"/>
</dbReference>
<dbReference type="InterPro" id="IPR042197">
    <property type="entry name" value="Apaf_helical"/>
</dbReference>
<evidence type="ECO:0000256" key="6">
    <source>
        <dbReference type="PROSITE-ProRule" id="PRU01091"/>
    </source>
</evidence>
<dbReference type="PANTHER" id="PTHR35807:SF1">
    <property type="entry name" value="TRANSCRIPTIONAL REGULATOR REDD"/>
    <property type="match status" value="1"/>
</dbReference>
<dbReference type="PANTHER" id="PTHR35807">
    <property type="entry name" value="TRANSCRIPTIONAL REGULATOR REDD-RELATED"/>
    <property type="match status" value="1"/>
</dbReference>
<evidence type="ECO:0000256" key="2">
    <source>
        <dbReference type="ARBA" id="ARBA00022737"/>
    </source>
</evidence>
<evidence type="ECO:0000256" key="4">
    <source>
        <dbReference type="ARBA" id="ARBA00023125"/>
    </source>
</evidence>
<evidence type="ECO:0000259" key="7">
    <source>
        <dbReference type="PROSITE" id="PS51755"/>
    </source>
</evidence>
<keyword evidence="3" id="KW-0805">Transcription regulation</keyword>
<dbReference type="Pfam" id="PF03704">
    <property type="entry name" value="BTAD"/>
    <property type="match status" value="1"/>
</dbReference>
<dbReference type="SMART" id="SM00862">
    <property type="entry name" value="Trans_reg_C"/>
    <property type="match status" value="1"/>
</dbReference>
<proteinExistence type="inferred from homology"/>
<organism evidence="8 9">
    <name type="scientific">Kutzneria chonburiensis</name>
    <dbReference type="NCBI Taxonomy" id="1483604"/>
    <lineage>
        <taxon>Bacteria</taxon>
        <taxon>Bacillati</taxon>
        <taxon>Actinomycetota</taxon>
        <taxon>Actinomycetes</taxon>
        <taxon>Pseudonocardiales</taxon>
        <taxon>Pseudonocardiaceae</taxon>
        <taxon>Kutzneria</taxon>
    </lineage>
</organism>
<dbReference type="EMBL" id="JBHLUD010000002">
    <property type="protein sequence ID" value="MFC0541540.1"/>
    <property type="molecule type" value="Genomic_DNA"/>
</dbReference>
<dbReference type="SMART" id="SM00382">
    <property type="entry name" value="AAA"/>
    <property type="match status" value="1"/>
</dbReference>
<protein>
    <submittedName>
        <fullName evidence="8">BTAD domain-containing putative transcriptional regulator</fullName>
    </submittedName>
</protein>
<dbReference type="InterPro" id="IPR005158">
    <property type="entry name" value="BTAD"/>
</dbReference>
<dbReference type="Gene3D" id="1.10.10.10">
    <property type="entry name" value="Winged helix-like DNA-binding domain superfamily/Winged helix DNA-binding domain"/>
    <property type="match status" value="1"/>
</dbReference>
<dbReference type="RefSeq" id="WP_273942437.1">
    <property type="nucleotide sequence ID" value="NZ_CP097263.1"/>
</dbReference>
<evidence type="ECO:0000256" key="3">
    <source>
        <dbReference type="ARBA" id="ARBA00023015"/>
    </source>
</evidence>
<dbReference type="InterPro" id="IPR002182">
    <property type="entry name" value="NB-ARC"/>
</dbReference>
<dbReference type="SMART" id="SM00028">
    <property type="entry name" value="TPR"/>
    <property type="match status" value="6"/>
</dbReference>
<dbReference type="Proteomes" id="UP001589810">
    <property type="component" value="Unassembled WGS sequence"/>
</dbReference>
<dbReference type="InterPro" id="IPR011990">
    <property type="entry name" value="TPR-like_helical_dom_sf"/>
</dbReference>
<keyword evidence="9" id="KW-1185">Reference proteome</keyword>
<keyword evidence="2" id="KW-0677">Repeat</keyword>
<dbReference type="SUPFAM" id="SSF46894">
    <property type="entry name" value="C-terminal effector domain of the bipartite response regulators"/>
    <property type="match status" value="1"/>
</dbReference>
<evidence type="ECO:0000256" key="5">
    <source>
        <dbReference type="ARBA" id="ARBA00023163"/>
    </source>
</evidence>
<dbReference type="InterPro" id="IPR019734">
    <property type="entry name" value="TPR_rpt"/>
</dbReference>
<dbReference type="InterPro" id="IPR051677">
    <property type="entry name" value="AfsR-DnrI-RedD_regulator"/>
</dbReference>
<evidence type="ECO:0000313" key="8">
    <source>
        <dbReference type="EMBL" id="MFC0541540.1"/>
    </source>
</evidence>
<name>A0ABV6MMM1_9PSEU</name>
<dbReference type="InterPro" id="IPR036388">
    <property type="entry name" value="WH-like_DNA-bd_sf"/>
</dbReference>
<dbReference type="InterPro" id="IPR027417">
    <property type="entry name" value="P-loop_NTPase"/>
</dbReference>
<dbReference type="Pfam" id="PF00931">
    <property type="entry name" value="NB-ARC"/>
    <property type="match status" value="1"/>
</dbReference>
<gene>
    <name evidence="8" type="ORF">ACFFH7_08610</name>
</gene>
<dbReference type="CDD" id="cd15831">
    <property type="entry name" value="BTAD"/>
    <property type="match status" value="1"/>
</dbReference>
<dbReference type="Gene3D" id="1.10.8.430">
    <property type="entry name" value="Helical domain of apoptotic protease-activating factors"/>
    <property type="match status" value="1"/>
</dbReference>
<comment type="caution">
    <text evidence="8">The sequence shown here is derived from an EMBL/GenBank/DDBJ whole genome shotgun (WGS) entry which is preliminary data.</text>
</comment>
<reference evidence="8 9" key="1">
    <citation type="submission" date="2024-09" db="EMBL/GenBank/DDBJ databases">
        <authorList>
            <person name="Sun Q."/>
            <person name="Mori K."/>
        </authorList>
    </citation>
    <scope>NUCLEOTIDE SEQUENCE [LARGE SCALE GENOMIC DNA]</scope>
    <source>
        <strain evidence="8 9">TBRC 1432</strain>
    </source>
</reference>
<dbReference type="PROSITE" id="PS51755">
    <property type="entry name" value="OMPR_PHOB"/>
    <property type="match status" value="1"/>
</dbReference>
<accession>A0ABV6MMM1</accession>
<keyword evidence="4 6" id="KW-0238">DNA-binding</keyword>
<evidence type="ECO:0000313" key="9">
    <source>
        <dbReference type="Proteomes" id="UP001589810"/>
    </source>
</evidence>